<accession>A0A1Z1MUP2</accession>
<dbReference type="RefSeq" id="YP_009399867.1">
    <property type="nucleotide sequence ID" value="NC_035299.1"/>
</dbReference>
<keyword evidence="1" id="KW-0150">Chloroplast</keyword>
<reference evidence="1" key="1">
    <citation type="journal article" date="2017" name="J. Phycol.">
        <title>Analysis of chloroplast genomes and a supermatrix inform reclassification of the Rhodomelaceae (Rhodophyta).</title>
        <authorList>
            <person name="Diaz-Tapia P."/>
            <person name="Maggs C.A."/>
            <person name="West J.A."/>
            <person name="Verbruggen H."/>
        </authorList>
    </citation>
    <scope>NUCLEOTIDE SEQUENCE</scope>
    <source>
        <strain evidence="1">PD1825</strain>
    </source>
</reference>
<organism evidence="1">
    <name type="scientific">Tolypiocladia glomerulata</name>
    <dbReference type="NCBI Taxonomy" id="860646"/>
    <lineage>
        <taxon>Eukaryota</taxon>
        <taxon>Rhodophyta</taxon>
        <taxon>Florideophyceae</taxon>
        <taxon>Rhodymeniophycidae</taxon>
        <taxon>Ceramiales</taxon>
        <taxon>Rhodomelaceae</taxon>
        <taxon>Polysiphonioideae</taxon>
        <taxon>Tolypiocladia</taxon>
    </lineage>
</organism>
<geneLocation type="chloroplast" evidence="1"/>
<name>A0A1Z1MUP2_9FLOR</name>
<evidence type="ECO:0000313" key="1">
    <source>
        <dbReference type="EMBL" id="ARW69686.1"/>
    </source>
</evidence>
<protein>
    <submittedName>
        <fullName evidence="1">Uncharacterized protein</fullName>
    </submittedName>
</protein>
<sequence>MIKYKCNLGDTALNVLDIIKMTCNSLIISNNNRILK</sequence>
<dbReference type="EMBL" id="MF101467">
    <property type="protein sequence ID" value="ARW69686.1"/>
    <property type="molecule type" value="Genomic_DNA"/>
</dbReference>
<dbReference type="AlphaFoldDB" id="A0A1Z1MUP2"/>
<gene>
    <name evidence="1" type="primary">orf36</name>
</gene>
<keyword evidence="1" id="KW-0934">Plastid</keyword>
<dbReference type="GeneID" id="33362402"/>
<proteinExistence type="predicted"/>